<dbReference type="EMBL" id="CP064782">
    <property type="protein sequence ID" value="QWT49639.1"/>
    <property type="molecule type" value="Genomic_DNA"/>
</dbReference>
<dbReference type="Proteomes" id="UP000683428">
    <property type="component" value="Chromosome"/>
</dbReference>
<evidence type="ECO:0000313" key="2">
    <source>
        <dbReference type="Proteomes" id="UP000683428"/>
    </source>
</evidence>
<keyword evidence="2" id="KW-1185">Reference proteome</keyword>
<evidence type="ECO:0000313" key="1">
    <source>
        <dbReference type="EMBL" id="QWT49639.1"/>
    </source>
</evidence>
<accession>A0A975XVB2</accession>
<dbReference type="KEGG" id="aiq:Azoinq_03235"/>
<name>A0A975XVB2_9RHOO</name>
<reference evidence="1" key="1">
    <citation type="submission" date="2020-11" db="EMBL/GenBank/DDBJ databases">
        <title>Azospira inquinata sp. nov.</title>
        <authorList>
            <person name="Moe W.M."/>
            <person name="Mikes M.C."/>
        </authorList>
    </citation>
    <scope>NUCLEOTIDE SEQUENCE</scope>
    <source>
        <strain evidence="1">Azo-3</strain>
    </source>
</reference>
<dbReference type="AlphaFoldDB" id="A0A975XVB2"/>
<proteinExistence type="predicted"/>
<protein>
    <submittedName>
        <fullName evidence="1">Uncharacterized protein</fullName>
    </submittedName>
</protein>
<dbReference type="RefSeq" id="WP_216126231.1">
    <property type="nucleotide sequence ID" value="NZ_CP064782.1"/>
</dbReference>
<organism evidence="1 2">
    <name type="scientific">Azospira inquinata</name>
    <dbReference type="NCBI Taxonomy" id="2785627"/>
    <lineage>
        <taxon>Bacteria</taxon>
        <taxon>Pseudomonadati</taxon>
        <taxon>Pseudomonadota</taxon>
        <taxon>Betaproteobacteria</taxon>
        <taxon>Rhodocyclales</taxon>
        <taxon>Rhodocyclaceae</taxon>
        <taxon>Azospira</taxon>
    </lineage>
</organism>
<sequence>MIPSDNLTSRADALMRKRRSFVAKATPRSTPAEVIAFAPPAEAVPQAIPTPEAAAPAPEDDLPVLTEVVDPALVSPEVPEPPDPEAIRANLEVLLRGELAQALEARLLEEIPALVASFQADMGGLLEQRLTAVAAATVQDFLTRHQPDPADPAPLPDPS</sequence>
<gene>
    <name evidence="1" type="ORF">Azoinq_03235</name>
</gene>